<organism evidence="1 2">
    <name type="scientific">Paracoccus versutus</name>
    <name type="common">Thiobacillus versutus</name>
    <dbReference type="NCBI Taxonomy" id="34007"/>
    <lineage>
        <taxon>Bacteria</taxon>
        <taxon>Pseudomonadati</taxon>
        <taxon>Pseudomonadota</taxon>
        <taxon>Alphaproteobacteria</taxon>
        <taxon>Rhodobacterales</taxon>
        <taxon>Paracoccaceae</taxon>
        <taxon>Paracoccus</taxon>
    </lineage>
</organism>
<comment type="caution">
    <text evidence="1">The sequence shown here is derived from an EMBL/GenBank/DDBJ whole genome shotgun (WGS) entry which is preliminary data.</text>
</comment>
<name>A0A3D9XES2_PARVE</name>
<dbReference type="Proteomes" id="UP000256941">
    <property type="component" value="Unassembled WGS sequence"/>
</dbReference>
<protein>
    <submittedName>
        <fullName evidence="1">Uncharacterized protein</fullName>
    </submittedName>
</protein>
<evidence type="ECO:0000313" key="1">
    <source>
        <dbReference type="EMBL" id="REF69017.1"/>
    </source>
</evidence>
<proteinExistence type="predicted"/>
<dbReference type="AlphaFoldDB" id="A0A3D9XES2"/>
<dbReference type="EMBL" id="QTUJ01000003">
    <property type="protein sequence ID" value="REF69017.1"/>
    <property type="molecule type" value="Genomic_DNA"/>
</dbReference>
<accession>A0A3D9XES2</accession>
<gene>
    <name evidence="1" type="ORF">BDD41_4105</name>
</gene>
<reference evidence="1 2" key="1">
    <citation type="submission" date="2018-08" db="EMBL/GenBank/DDBJ databases">
        <title>Genomic Encyclopedia of Archaeal and Bacterial Type Strains, Phase II (KMG-II): from individual species to whole genera.</title>
        <authorList>
            <person name="Goeker M."/>
        </authorList>
    </citation>
    <scope>NUCLEOTIDE SEQUENCE [LARGE SCALE GENOMIC DNA]</scope>
    <source>
        <strain evidence="1 2">DSM 17099</strain>
    </source>
</reference>
<evidence type="ECO:0000313" key="2">
    <source>
        <dbReference type="Proteomes" id="UP000256941"/>
    </source>
</evidence>
<sequence>MQGRMLLHEVLPGLHATGYEMKFEFDLPLIEGVRRM</sequence>